<evidence type="ECO:0000256" key="10">
    <source>
        <dbReference type="PIRSR" id="PIRSR630616-1"/>
    </source>
</evidence>
<comment type="catalytic activity">
    <reaction evidence="8">
        <text>L-threonyl-[protein] + ATP = O-phospho-L-threonyl-[protein] + ADP + H(+)</text>
        <dbReference type="Rhea" id="RHEA:46608"/>
        <dbReference type="Rhea" id="RHEA-COMP:11060"/>
        <dbReference type="Rhea" id="RHEA-COMP:11605"/>
        <dbReference type="ChEBI" id="CHEBI:15378"/>
        <dbReference type="ChEBI" id="CHEBI:30013"/>
        <dbReference type="ChEBI" id="CHEBI:30616"/>
        <dbReference type="ChEBI" id="CHEBI:61977"/>
        <dbReference type="ChEBI" id="CHEBI:456216"/>
        <dbReference type="EC" id="2.7.11.1"/>
    </reaction>
</comment>
<dbReference type="CDD" id="cd14003">
    <property type="entry name" value="STKc_AMPK-like"/>
    <property type="match status" value="1"/>
</dbReference>
<dbReference type="GeneID" id="4619667"/>
<feature type="compositionally biased region" description="Polar residues" evidence="14">
    <location>
        <begin position="430"/>
        <end position="439"/>
    </location>
</feature>
<protein>
    <recommendedName>
        <fullName evidence="1">non-specific serine/threonine protein kinase</fullName>
        <ecNumber evidence="1">2.7.11.1</ecNumber>
    </recommendedName>
</protein>
<dbReference type="Gene3D" id="1.10.510.10">
    <property type="entry name" value="Transferase(Phosphotransferase) domain 1"/>
    <property type="match status" value="1"/>
</dbReference>
<dbReference type="FunCoup" id="Q75BY7">
    <property type="interactions" value="253"/>
</dbReference>
<gene>
    <name evidence="16" type="ORF">AGOS_ACR133C</name>
</gene>
<keyword evidence="7 11" id="KW-0067">ATP-binding</keyword>
<reference evidence="16 17" key="1">
    <citation type="journal article" date="2004" name="Science">
        <title>The Ashbya gossypii genome as a tool for mapping the ancient Saccharomyces cerevisiae genome.</title>
        <authorList>
            <person name="Dietrich F.S."/>
            <person name="Voegeli S."/>
            <person name="Brachat S."/>
            <person name="Lerch A."/>
            <person name="Gates K."/>
            <person name="Steiner S."/>
            <person name="Mohr C."/>
            <person name="Pohlmann R."/>
            <person name="Luedi P."/>
            <person name="Choi S."/>
            <person name="Wing R.A."/>
            <person name="Flavier A."/>
            <person name="Gaffney T.D."/>
            <person name="Philippsen P."/>
        </authorList>
    </citation>
    <scope>NUCLEOTIDE SEQUENCE [LARGE SCALE GENOMIC DNA]</scope>
    <source>
        <strain evidence="17">ATCC 10895 / CBS 109.51 / FGSC 9923 / NRRL Y-1056</strain>
    </source>
</reference>
<dbReference type="InterPro" id="IPR017441">
    <property type="entry name" value="Protein_kinase_ATP_BS"/>
</dbReference>
<feature type="binding site" evidence="11">
    <location>
        <position position="171"/>
    </location>
    <ligand>
        <name>ATP</name>
        <dbReference type="ChEBI" id="CHEBI:30616"/>
    </ligand>
</feature>
<dbReference type="SMART" id="SM00220">
    <property type="entry name" value="S_TKc"/>
    <property type="match status" value="1"/>
</dbReference>
<feature type="region of interest" description="Disordered" evidence="14">
    <location>
        <begin position="410"/>
        <end position="446"/>
    </location>
</feature>
<dbReference type="InterPro" id="IPR000719">
    <property type="entry name" value="Prot_kinase_dom"/>
</dbReference>
<evidence type="ECO:0000256" key="7">
    <source>
        <dbReference type="ARBA" id="ARBA00022840"/>
    </source>
</evidence>
<dbReference type="STRING" id="284811.Q75BY7"/>
<accession>Q75BY7</accession>
<feature type="region of interest" description="Disordered" evidence="14">
    <location>
        <begin position="464"/>
        <end position="519"/>
    </location>
</feature>
<evidence type="ECO:0000256" key="8">
    <source>
        <dbReference type="ARBA" id="ARBA00047899"/>
    </source>
</evidence>
<feature type="cross-link" description="Glycyl lysine isopeptide (Lys-Gly) (interchain with G-Cter in SUMO2)" evidence="12">
    <location>
        <position position="155"/>
    </location>
</feature>
<evidence type="ECO:0000256" key="2">
    <source>
        <dbReference type="ARBA" id="ARBA00022527"/>
    </source>
</evidence>
<feature type="domain" description="Protein kinase" evidence="15">
    <location>
        <begin position="37"/>
        <end position="283"/>
    </location>
</feature>
<reference evidence="17" key="2">
    <citation type="journal article" date="2013" name="G3 (Bethesda)">
        <title>Genomes of Ashbya fungi isolated from insects reveal four mating-type loci, numerous translocations, lack of transposons, and distinct gene duplications.</title>
        <authorList>
            <person name="Dietrich F.S."/>
            <person name="Voegeli S."/>
            <person name="Kuo S."/>
            <person name="Philippsen P."/>
        </authorList>
    </citation>
    <scope>GENOME REANNOTATION</scope>
    <source>
        <strain evidence="17">ATCC 10895 / CBS 109.51 / FGSC 9923 / NRRL Y-1056</strain>
    </source>
</reference>
<dbReference type="AlphaFoldDB" id="Q75BY7"/>
<dbReference type="PROSITE" id="PS00107">
    <property type="entry name" value="PROTEIN_KINASE_ATP"/>
    <property type="match status" value="1"/>
</dbReference>
<dbReference type="OrthoDB" id="942095at2759"/>
<proteinExistence type="predicted"/>
<feature type="compositionally biased region" description="Basic residues" evidence="14">
    <location>
        <begin position="474"/>
        <end position="487"/>
    </location>
</feature>
<evidence type="ECO:0000256" key="1">
    <source>
        <dbReference type="ARBA" id="ARBA00012513"/>
    </source>
</evidence>
<keyword evidence="4" id="KW-0808">Transferase</keyword>
<dbReference type="EMBL" id="AE016816">
    <property type="protein sequence ID" value="AAS51359.1"/>
    <property type="molecule type" value="Genomic_DNA"/>
</dbReference>
<dbReference type="eggNOG" id="KOG0583">
    <property type="taxonomic scope" value="Eukaryota"/>
</dbReference>
<sequence>MIGSRVKQNNLKATIGASYNKLYGQFTASELREVGNYRIVKQVGEGSFGKVYLATHKLTHQKVVLKTGAKSDPNVVREVFYHRQFEYPFITKLYEVIVTETRVWMALEYCPGNELYDYLLLKQRIPLDETRRLFAQIVSAVFYAHSLQCVHRDLKLENILLDKNGYAMLTDFGFTRECATKTQLETVCGTTVYMAPELIKREAYDGYKVDTWSLGIILYTMLHGYMPFDEDDTVRTGLKIMHEEPAVLDEYTSPQAKDLIVRLLDKNAAQRPNLNEVLQHPFLQPYGALLLETVECLIKRQRRASLKFQSKTEKRLLKKLKQSGFDTNAIRAAVVKRSCDSLCSLWYLLLEKEKKRELSKYPRRSRSMLSVRKVFDSASGVSTQDVLDIDNTTSLRKIFSIRSEASSRGQLKEAEKEAAARRTRSASTSQNLNIPSEHSSPARAKTKSNIFQKVTKFFSRAKKTQLNNNDRGFGHRRSTSRHGRRYKPAFDTLKKPLHESQGAETSATAGGDYPTSLGDRHRLRGALTIEEPKLKFKSQSSSELSIQQSLLTSEGDSNVASMSRAASLGRPRPSSMLSQHSALSNDTFNSEYSDPQSVYKAPTGSSAKVSGSGNINGGSTGDSGSFSKSKVFAKRSVSIMSSASSASELSSKTDSFYDITTATSPTHLDIRATVNGTSRVESAFPRADSAAITPAWLTKRDKTSILRRRVNTRTLKRNKLIRGNSTGTQSVIQEESSFSDNDEQAPILAATEVVYARISNNPELDEDVPVQTDSSNSSHAELAIYPLTLNSDSKSGEFLAGRSLSDVSAWSQNGSSLAVTQSQATKKESHEDQLFDQDSSSLTEYQQEKPS</sequence>
<dbReference type="PROSITE" id="PS50011">
    <property type="entry name" value="PROTEIN_KINASE_DOM"/>
    <property type="match status" value="1"/>
</dbReference>
<dbReference type="GO" id="GO:0005524">
    <property type="term" value="F:ATP binding"/>
    <property type="evidence" value="ECO:0007669"/>
    <property type="project" value="UniProtKB-UniRule"/>
</dbReference>
<feature type="binding site" evidence="11">
    <location>
        <begin position="157"/>
        <end position="158"/>
    </location>
    <ligand>
        <name>ATP</name>
        <dbReference type="ChEBI" id="CHEBI:30616"/>
    </ligand>
</feature>
<dbReference type="InterPro" id="IPR030616">
    <property type="entry name" value="Aur-like"/>
</dbReference>
<feature type="compositionally biased region" description="Basic and acidic residues" evidence="14">
    <location>
        <begin position="410"/>
        <end position="420"/>
    </location>
</feature>
<evidence type="ECO:0000256" key="14">
    <source>
        <dbReference type="SAM" id="MobiDB-lite"/>
    </source>
</evidence>
<dbReference type="KEGG" id="ago:AGOS_ACR133C"/>
<evidence type="ECO:0000256" key="6">
    <source>
        <dbReference type="ARBA" id="ARBA00022777"/>
    </source>
</evidence>
<dbReference type="GO" id="GO:0004674">
    <property type="term" value="F:protein serine/threonine kinase activity"/>
    <property type="evidence" value="ECO:0000318"/>
    <property type="project" value="GO_Central"/>
</dbReference>
<dbReference type="EC" id="2.7.11.1" evidence="1"/>
<dbReference type="OMA" id="FYHRQFD"/>
<feature type="compositionally biased region" description="Polar residues" evidence="14">
    <location>
        <begin position="836"/>
        <end position="845"/>
    </location>
</feature>
<dbReference type="InParanoid" id="Q75BY7"/>
<evidence type="ECO:0000313" key="16">
    <source>
        <dbReference type="EMBL" id="AAS51359.1"/>
    </source>
</evidence>
<evidence type="ECO:0000256" key="9">
    <source>
        <dbReference type="ARBA" id="ARBA00048679"/>
    </source>
</evidence>
<evidence type="ECO:0000313" key="17">
    <source>
        <dbReference type="Proteomes" id="UP000000591"/>
    </source>
</evidence>
<feature type="active site" description="Proton acceptor" evidence="10">
    <location>
        <position position="153"/>
    </location>
</feature>
<dbReference type="PROSITE" id="PS00108">
    <property type="entry name" value="PROTEIN_KINASE_ST"/>
    <property type="match status" value="1"/>
</dbReference>
<comment type="catalytic activity">
    <reaction evidence="9">
        <text>L-seryl-[protein] + ATP = O-phospho-L-seryl-[protein] + ADP + H(+)</text>
        <dbReference type="Rhea" id="RHEA:17989"/>
        <dbReference type="Rhea" id="RHEA-COMP:9863"/>
        <dbReference type="Rhea" id="RHEA-COMP:11604"/>
        <dbReference type="ChEBI" id="CHEBI:15378"/>
        <dbReference type="ChEBI" id="CHEBI:29999"/>
        <dbReference type="ChEBI" id="CHEBI:30616"/>
        <dbReference type="ChEBI" id="CHEBI:83421"/>
        <dbReference type="ChEBI" id="CHEBI:456216"/>
        <dbReference type="EC" id="2.7.11.1"/>
    </reaction>
</comment>
<evidence type="ECO:0000256" key="11">
    <source>
        <dbReference type="PIRSR" id="PIRSR630616-2"/>
    </source>
</evidence>
<dbReference type="RefSeq" id="NP_983535.1">
    <property type="nucleotide sequence ID" value="NM_208888.1"/>
</dbReference>
<organism evidence="16 17">
    <name type="scientific">Eremothecium gossypii (strain ATCC 10895 / CBS 109.51 / FGSC 9923 / NRRL Y-1056)</name>
    <name type="common">Yeast</name>
    <name type="synonym">Ashbya gossypii</name>
    <dbReference type="NCBI Taxonomy" id="284811"/>
    <lineage>
        <taxon>Eukaryota</taxon>
        <taxon>Fungi</taxon>
        <taxon>Dikarya</taxon>
        <taxon>Ascomycota</taxon>
        <taxon>Saccharomycotina</taxon>
        <taxon>Saccharomycetes</taxon>
        <taxon>Saccharomycetales</taxon>
        <taxon>Saccharomycetaceae</taxon>
        <taxon>Eremothecium</taxon>
    </lineage>
</organism>
<evidence type="ECO:0000256" key="3">
    <source>
        <dbReference type="ARBA" id="ARBA00022553"/>
    </source>
</evidence>
<dbReference type="Pfam" id="PF00069">
    <property type="entry name" value="Pkinase"/>
    <property type="match status" value="1"/>
</dbReference>
<feature type="binding site" evidence="11 13">
    <location>
        <position position="66"/>
    </location>
    <ligand>
        <name>ATP</name>
        <dbReference type="ChEBI" id="CHEBI:30616"/>
    </ligand>
</feature>
<dbReference type="PANTHER" id="PTHR24350">
    <property type="entry name" value="SERINE/THREONINE-PROTEIN KINASE IAL-RELATED"/>
    <property type="match status" value="1"/>
</dbReference>
<keyword evidence="17" id="KW-1185">Reference proteome</keyword>
<dbReference type="SUPFAM" id="SSF56112">
    <property type="entry name" value="Protein kinase-like (PK-like)"/>
    <property type="match status" value="1"/>
</dbReference>
<dbReference type="Proteomes" id="UP000000591">
    <property type="component" value="Chromosome III"/>
</dbReference>
<evidence type="ECO:0000256" key="5">
    <source>
        <dbReference type="ARBA" id="ARBA00022741"/>
    </source>
</evidence>
<keyword evidence="3" id="KW-0597">Phosphoprotein</keyword>
<dbReference type="FunFam" id="1.10.510.10:FF:000650">
    <property type="entry name" value="Serine/threonine-protein kinase ppk16"/>
    <property type="match status" value="1"/>
</dbReference>
<name>Q75BY7_EREGS</name>
<feature type="compositionally biased region" description="Polar residues" evidence="14">
    <location>
        <begin position="575"/>
        <end position="596"/>
    </location>
</feature>
<keyword evidence="2" id="KW-0723">Serine/threonine-protein kinase</keyword>
<evidence type="ECO:0000256" key="13">
    <source>
        <dbReference type="PROSITE-ProRule" id="PRU10141"/>
    </source>
</evidence>
<dbReference type="GO" id="GO:0036464">
    <property type="term" value="C:cytoplasmic ribonucleoprotein granule"/>
    <property type="evidence" value="ECO:0007669"/>
    <property type="project" value="EnsemblFungi"/>
</dbReference>
<dbReference type="InterPro" id="IPR011009">
    <property type="entry name" value="Kinase-like_dom_sf"/>
</dbReference>
<feature type="region of interest" description="Disordered" evidence="14">
    <location>
        <begin position="811"/>
        <end position="851"/>
    </location>
</feature>
<evidence type="ECO:0000256" key="12">
    <source>
        <dbReference type="PIRSR" id="PIRSR630616-3"/>
    </source>
</evidence>
<feature type="region of interest" description="Disordered" evidence="14">
    <location>
        <begin position="547"/>
        <end position="627"/>
    </location>
</feature>
<keyword evidence="6" id="KW-0418">Kinase</keyword>
<evidence type="ECO:0000259" key="15">
    <source>
        <dbReference type="PROSITE" id="PS50011"/>
    </source>
</evidence>
<keyword evidence="5 11" id="KW-0547">Nucleotide-binding</keyword>
<feature type="compositionally biased region" description="Polar residues" evidence="14">
    <location>
        <begin position="811"/>
        <end position="824"/>
    </location>
</feature>
<dbReference type="HOGENOM" id="CLU_011780_1_1_1"/>
<evidence type="ECO:0000256" key="4">
    <source>
        <dbReference type="ARBA" id="ARBA00022679"/>
    </source>
</evidence>
<dbReference type="InterPro" id="IPR008271">
    <property type="entry name" value="Ser/Thr_kinase_AS"/>
</dbReference>